<dbReference type="PANTHER" id="PTHR30613">
    <property type="entry name" value="UNCHARACTERIZED PROTEIN YBIU-RELATED"/>
    <property type="match status" value="1"/>
</dbReference>
<proteinExistence type="predicted"/>
<reference evidence="1 2" key="1">
    <citation type="submission" date="2018-05" db="EMBL/GenBank/DDBJ databases">
        <title>Whole genome sequencing for identification of molecular markers to develop diagnostic detection tools for the regulated plant pathogen Lachnellula willkommii.</title>
        <authorList>
            <person name="Giroux E."/>
            <person name="Bilodeau G."/>
        </authorList>
    </citation>
    <scope>NUCLEOTIDE SEQUENCE [LARGE SCALE GENOMIC DNA]</scope>
    <source>
        <strain evidence="1 2">CBS 625.97</strain>
    </source>
</reference>
<dbReference type="EMBL" id="QGMG01000055">
    <property type="protein sequence ID" value="TVY58147.1"/>
    <property type="molecule type" value="Genomic_DNA"/>
</dbReference>
<organism evidence="1 2">
    <name type="scientific">Lachnellula cervina</name>
    <dbReference type="NCBI Taxonomy" id="1316786"/>
    <lineage>
        <taxon>Eukaryota</taxon>
        <taxon>Fungi</taxon>
        <taxon>Dikarya</taxon>
        <taxon>Ascomycota</taxon>
        <taxon>Pezizomycotina</taxon>
        <taxon>Leotiomycetes</taxon>
        <taxon>Helotiales</taxon>
        <taxon>Lachnaceae</taxon>
        <taxon>Lachnellula</taxon>
    </lineage>
</organism>
<dbReference type="OrthoDB" id="8249012at2759"/>
<accession>A0A7D8Z0X3</accession>
<dbReference type="Pfam" id="PF07350">
    <property type="entry name" value="Gig2-like"/>
    <property type="match status" value="1"/>
</dbReference>
<evidence type="ECO:0008006" key="3">
    <source>
        <dbReference type="Google" id="ProtNLM"/>
    </source>
</evidence>
<name>A0A7D8Z0X3_9HELO</name>
<sequence length="457" mass="51488">MSGTLATWPDWPVFTKDNSEGSDDLVGFKRAIIDRYGEEALTRSWLKVCQSLERATDHIARNGSTVIPELDYHELFSLDNEKKEELKGVGCFVVRNVFSRTQADEWFRSLKEYVSDNEKNINGKKSLTGDEYVGGKRILTVDVGYPQPKPMMLNLYYSPAQIAARTHPNQLKLCRELNSWWHDDTARSSPEQLCYSDQVRIRQPKRPFPSLGPHIDAGSLCRWADPVYSSVYAAVFSGEPELLDNYDLSLRQVADQALFKGAAQSTVLRAFQGWTALTSAGPGQGSLMVFPDLKWGIAYVMLRPFFSEPQEKKDLMDASKWEFDPDTAWFPGTWRDDSQLLSAESHPHLRLKECLVSIPHVNPGDTVFWHADMVHAVEVEHNGTDDASVAYIAATPTTDLNKAYIKEQLQDFLAGRPPVDFRRGSSEVNFKGYLGEKAVLGGDDGRRAMGYYLLESV</sequence>
<dbReference type="SUPFAM" id="SSF51197">
    <property type="entry name" value="Clavaminate synthase-like"/>
    <property type="match status" value="1"/>
</dbReference>
<dbReference type="Proteomes" id="UP000481288">
    <property type="component" value="Unassembled WGS sequence"/>
</dbReference>
<evidence type="ECO:0000313" key="2">
    <source>
        <dbReference type="Proteomes" id="UP000481288"/>
    </source>
</evidence>
<dbReference type="AlphaFoldDB" id="A0A7D8Z0X3"/>
<protein>
    <recommendedName>
        <fullName evidence="3">DUF1479-domain-containing protein</fullName>
    </recommendedName>
</protein>
<dbReference type="PANTHER" id="PTHR30613:SF1">
    <property type="entry name" value="DUF1479 DOMAIN PROTEIN (AFU_ORTHOLOGUE AFUA_5G09280)"/>
    <property type="match status" value="1"/>
</dbReference>
<gene>
    <name evidence="1" type="primary">ybiU_1</name>
    <name evidence="1" type="ORF">LCER1_G002417</name>
</gene>
<dbReference type="InterPro" id="IPR010856">
    <property type="entry name" value="Gig2-like"/>
</dbReference>
<comment type="caution">
    <text evidence="1">The sequence shown here is derived from an EMBL/GenBank/DDBJ whole genome shotgun (WGS) entry which is preliminary data.</text>
</comment>
<evidence type="ECO:0000313" key="1">
    <source>
        <dbReference type="EMBL" id="TVY58147.1"/>
    </source>
</evidence>
<keyword evidence="2" id="KW-1185">Reference proteome</keyword>
<dbReference type="InterPro" id="IPR027443">
    <property type="entry name" value="IPNS-like_sf"/>
</dbReference>
<dbReference type="Gene3D" id="2.60.120.330">
    <property type="entry name" value="B-lactam Antibiotic, Isopenicillin N Synthase, Chain"/>
    <property type="match status" value="1"/>
</dbReference>